<feature type="compositionally biased region" description="Basic and acidic residues" evidence="7">
    <location>
        <begin position="549"/>
        <end position="560"/>
    </location>
</feature>
<dbReference type="GeneTree" id="ENSGT00950000182941"/>
<evidence type="ECO:0000256" key="5">
    <source>
        <dbReference type="ARBA" id="ARBA00023212"/>
    </source>
</evidence>
<evidence type="ECO:0000256" key="4">
    <source>
        <dbReference type="ARBA" id="ARBA00023054"/>
    </source>
</evidence>
<feature type="region of interest" description="Disordered" evidence="7">
    <location>
        <begin position="1"/>
        <end position="199"/>
    </location>
</feature>
<evidence type="ECO:0000256" key="3">
    <source>
        <dbReference type="ARBA" id="ARBA00022490"/>
    </source>
</evidence>
<comment type="subcellular location">
    <subcellularLocation>
        <location evidence="1">Cytoplasm</location>
        <location evidence="1">Cytoskeleton</location>
    </subcellularLocation>
</comment>
<sequence length="951" mass="105863">MENQAVGIHKDREQEQKMAGPLLNGDTEDVHQNSTEPPTCNTDPRLQADQQKIRTETETISPESVAHSHSSPAQTDGPSSAMADSGDTFPLHTLGPKPLPGEQKSLFPSQTEASCFSTVEGPRLSPEGHSSSPQTKGQSVTPFPEGLSSPKLDQNIKYDGSSPPAVPSPSSAVSPRQKPDTQKAEQRQKQAKERREERAKYLAAKKSVWLEKEEKAKQLREKQLQDRRKKLEEQRLKSEKKRVLLEERQRLKLEKNKERYESAVTRSTKKTWAEIRQQRWSWAGGLNPNSPGHKGGANRCSVSAVNLPRHVDSIINKRLSKSSATLWNSPSRNRSLQLSPWESSIVDRLMTPTLSFLARSRSAATLPGNGRDMNSHVCPRSASASPLTPCSGHKHRCPERRRTIGSSLDVTPKKRSDSSPKKKEKKEKDRENEREKNALSRERVLKKRQTMPSSKTHLTATPTEIKSLKSKNRPSSPSTPATRRPASPSPATSMLLTPKLSSPKSVQGAAKVKPKTEKSKEEKTPSKMKEKKEERKVEKELPSLPAPKSQEEPTEQKVAECAEQSTDDSIAPTSPTAASTTQALPPVPVVLVTPSPEPESNMPTAAAPAEGIAQSTAPSTSKPVVSTPAAAIASSPAPSPSKPTAPTPAAVIPPSPAPSPGKPMAGTTDKEEAARLLSEKRRQAREQREREEQERREREEQKRREREEKARKEAEERLQREEEARQLEEQQKVEELERLQFEEEQQRKEAERKAKAEQEEMERLQKQREEAEAKAREEAEKQRLEREQHFQKEERERLERKKRLEEIMKRTRKSDATDKKKEDKQALNGKETKLDSIPSKDEAKSSEDIIKIEHPEKKSVWLQDRMGTSEPSQGVTGAIVNGVQPPKQENGFSPKDSSSVFEEVITLSDRSGSNGEKGIPPADPIIAFSGKDSFIKTAAVQPPQVTAVPVL</sequence>
<feature type="compositionally biased region" description="Basic and acidic residues" evidence="7">
    <location>
        <begin position="411"/>
        <end position="443"/>
    </location>
</feature>
<feature type="compositionally biased region" description="Low complexity" evidence="7">
    <location>
        <begin position="623"/>
        <end position="636"/>
    </location>
</feature>
<dbReference type="InterPro" id="IPR008604">
    <property type="entry name" value="MAP7_fam"/>
</dbReference>
<dbReference type="PANTHER" id="PTHR15073">
    <property type="entry name" value="MICROTUBULE-ASSOCIATED PROTEIN"/>
    <property type="match status" value="1"/>
</dbReference>
<evidence type="ECO:0000256" key="7">
    <source>
        <dbReference type="SAM" id="MobiDB-lite"/>
    </source>
</evidence>
<gene>
    <name evidence="8" type="primary">map7d1</name>
</gene>
<feature type="compositionally biased region" description="Polar residues" evidence="7">
    <location>
        <begin position="128"/>
        <end position="141"/>
    </location>
</feature>
<accession>A0A803KD81</accession>
<dbReference type="PANTHER" id="PTHR15073:SF2">
    <property type="entry name" value="MAP7 DOMAIN-CONTAINING PROTEIN 1"/>
    <property type="match status" value="1"/>
</dbReference>
<feature type="compositionally biased region" description="Basic and acidic residues" evidence="7">
    <location>
        <begin position="514"/>
        <end position="541"/>
    </location>
</feature>
<feature type="coiled-coil region" evidence="6">
    <location>
        <begin position="214"/>
        <end position="263"/>
    </location>
</feature>
<feature type="region of interest" description="Disordered" evidence="7">
    <location>
        <begin position="365"/>
        <end position="899"/>
    </location>
</feature>
<feature type="compositionally biased region" description="Basic and acidic residues" evidence="7">
    <location>
        <begin position="668"/>
        <end position="859"/>
    </location>
</feature>
<dbReference type="FunCoup" id="A0A803KD81">
    <property type="interactions" value="1282"/>
</dbReference>
<feature type="compositionally biased region" description="Polar residues" evidence="7">
    <location>
        <begin position="106"/>
        <end position="117"/>
    </location>
</feature>
<feature type="compositionally biased region" description="Polar residues" evidence="7">
    <location>
        <begin position="613"/>
        <end position="622"/>
    </location>
</feature>
<name>A0A803KD81_XENTR</name>
<evidence type="ECO:0000313" key="8">
    <source>
        <dbReference type="Ensembl" id="ENSXETP00000118359"/>
    </source>
</evidence>
<protein>
    <submittedName>
        <fullName evidence="8">MAP7 domain-containing 1</fullName>
    </submittedName>
</protein>
<dbReference type="InterPro" id="IPR051483">
    <property type="entry name" value="MAP7_domain-containing"/>
</dbReference>
<evidence type="ECO:0000256" key="6">
    <source>
        <dbReference type="SAM" id="Coils"/>
    </source>
</evidence>
<dbReference type="Xenbase" id="XB-GENE-6454138">
    <property type="gene designation" value="map7d1"/>
</dbReference>
<feature type="compositionally biased region" description="Polar residues" evidence="7">
    <location>
        <begin position="450"/>
        <end position="464"/>
    </location>
</feature>
<comment type="similarity">
    <text evidence="2">Belongs to the MAP7 family.</text>
</comment>
<feature type="compositionally biased region" description="Pro residues" evidence="7">
    <location>
        <begin position="637"/>
        <end position="661"/>
    </location>
</feature>
<feature type="compositionally biased region" description="Basic and acidic residues" evidence="7">
    <location>
        <begin position="177"/>
        <end position="199"/>
    </location>
</feature>
<feature type="compositionally biased region" description="Polar residues" evidence="7">
    <location>
        <begin position="58"/>
        <end position="78"/>
    </location>
</feature>
<reference evidence="8" key="1">
    <citation type="journal article" date="2010" name="Science">
        <title>The genome of the Western clawed frog Xenopus tropicalis.</title>
        <authorList>
            <person name="Hellsten U."/>
            <person name="Harland R.M."/>
            <person name="Gilchrist M.J."/>
            <person name="Hendrix D."/>
            <person name="Jurka J."/>
            <person name="Kapitonov V."/>
            <person name="Ovcharenko I."/>
            <person name="Putnam N.H."/>
            <person name="Shu S."/>
            <person name="Taher L."/>
            <person name="Blitz I.L."/>
            <person name="Blumberg B."/>
            <person name="Dichmann D.S."/>
            <person name="Dubchak I."/>
            <person name="Amaya E."/>
            <person name="Detter J.C."/>
            <person name="Fletcher R."/>
            <person name="Gerhard D.S."/>
            <person name="Goodstein D."/>
            <person name="Graves T."/>
            <person name="Grigoriev I.V."/>
            <person name="Grimwood J."/>
            <person name="Kawashima T."/>
            <person name="Lindquist E."/>
            <person name="Lucas S.M."/>
            <person name="Mead P.E."/>
            <person name="Mitros T."/>
            <person name="Ogino H."/>
            <person name="Ohta Y."/>
            <person name="Poliakov A.V."/>
            <person name="Pollet N."/>
            <person name="Robert J."/>
            <person name="Salamov A."/>
            <person name="Sater A.K."/>
            <person name="Schmutz J."/>
            <person name="Terry A."/>
            <person name="Vize P.D."/>
            <person name="Warren W.C."/>
            <person name="Wells D."/>
            <person name="Wills A."/>
            <person name="Wilson R.K."/>
            <person name="Zimmerman L.B."/>
            <person name="Zorn A.M."/>
            <person name="Grainger R."/>
            <person name="Grammer T."/>
            <person name="Khokha M.K."/>
            <person name="Richardson P.M."/>
            <person name="Rokhsar D.S."/>
        </authorList>
    </citation>
    <scope>NUCLEOTIDE SEQUENCE [LARGE SCALE GENOMIC DNA]</scope>
    <source>
        <strain evidence="8">Nigerian</strain>
    </source>
</reference>
<keyword evidence="3" id="KW-0963">Cytoplasm</keyword>
<evidence type="ECO:0000256" key="2">
    <source>
        <dbReference type="ARBA" id="ARBA00007525"/>
    </source>
</evidence>
<dbReference type="Ensembl" id="ENSXETT00000111960">
    <property type="protein sequence ID" value="ENSXETP00000118359"/>
    <property type="gene ID" value="ENSXETG00000004382"/>
</dbReference>
<dbReference type="Bgee" id="ENSXETG00000004382">
    <property type="expression patterns" value="Expressed in heart and 14 other cell types or tissues"/>
</dbReference>
<dbReference type="Pfam" id="PF05672">
    <property type="entry name" value="MAP7"/>
    <property type="match status" value="1"/>
</dbReference>
<dbReference type="GO" id="GO:0015630">
    <property type="term" value="C:microtubule cytoskeleton"/>
    <property type="evidence" value="ECO:0007669"/>
    <property type="project" value="InterPro"/>
</dbReference>
<keyword evidence="4 6" id="KW-0175">Coiled coil</keyword>
<feature type="compositionally biased region" description="Polar residues" evidence="7">
    <location>
        <begin position="32"/>
        <end position="50"/>
    </location>
</feature>
<organism evidence="8">
    <name type="scientific">Xenopus tropicalis</name>
    <name type="common">Western clawed frog</name>
    <name type="synonym">Silurana tropicalis</name>
    <dbReference type="NCBI Taxonomy" id="8364"/>
    <lineage>
        <taxon>Eukaryota</taxon>
        <taxon>Metazoa</taxon>
        <taxon>Chordata</taxon>
        <taxon>Craniata</taxon>
        <taxon>Vertebrata</taxon>
        <taxon>Euteleostomi</taxon>
        <taxon>Amphibia</taxon>
        <taxon>Batrachia</taxon>
        <taxon>Anura</taxon>
        <taxon>Pipoidea</taxon>
        <taxon>Pipidae</taxon>
        <taxon>Xenopodinae</taxon>
        <taxon>Xenopus</taxon>
        <taxon>Silurana</taxon>
    </lineage>
</organism>
<keyword evidence="5" id="KW-0206">Cytoskeleton</keyword>
<evidence type="ECO:0000256" key="1">
    <source>
        <dbReference type="ARBA" id="ARBA00004245"/>
    </source>
</evidence>
<proteinExistence type="inferred from homology"/>
<dbReference type="AlphaFoldDB" id="A0A803KD81"/>
<dbReference type="GO" id="GO:0000226">
    <property type="term" value="P:microtubule cytoskeleton organization"/>
    <property type="evidence" value="ECO:0007669"/>
    <property type="project" value="InterPro"/>
</dbReference>
<dbReference type="InParanoid" id="A0A803KD81"/>
<feature type="compositionally biased region" description="Low complexity" evidence="7">
    <location>
        <begin position="571"/>
        <end position="600"/>
    </location>
</feature>
<reference evidence="8" key="2">
    <citation type="submission" date="2021-03" db="UniProtKB">
        <authorList>
            <consortium name="Ensembl"/>
        </authorList>
    </citation>
    <scope>IDENTIFICATION</scope>
</reference>
<feature type="compositionally biased region" description="Low complexity" evidence="7">
    <location>
        <begin position="473"/>
        <end position="493"/>
    </location>
</feature>